<feature type="compositionally biased region" description="Basic and acidic residues" evidence="1">
    <location>
        <begin position="1"/>
        <end position="12"/>
    </location>
</feature>
<feature type="non-terminal residue" evidence="2">
    <location>
        <position position="285"/>
    </location>
</feature>
<dbReference type="EMBL" id="JAXCGZ010005819">
    <property type="protein sequence ID" value="KAK7080700.1"/>
    <property type="molecule type" value="Genomic_DNA"/>
</dbReference>
<feature type="compositionally biased region" description="Basic and acidic residues" evidence="1">
    <location>
        <begin position="21"/>
        <end position="35"/>
    </location>
</feature>
<reference evidence="2 3" key="1">
    <citation type="submission" date="2023-11" db="EMBL/GenBank/DDBJ databases">
        <title>Halocaridina rubra genome assembly.</title>
        <authorList>
            <person name="Smith C."/>
        </authorList>
    </citation>
    <scope>NUCLEOTIDE SEQUENCE [LARGE SCALE GENOMIC DNA]</scope>
    <source>
        <strain evidence="2">EP-1</strain>
        <tissue evidence="2">Whole</tissue>
    </source>
</reference>
<accession>A0AAN8XA91</accession>
<evidence type="ECO:0000256" key="1">
    <source>
        <dbReference type="SAM" id="MobiDB-lite"/>
    </source>
</evidence>
<comment type="caution">
    <text evidence="2">The sequence shown here is derived from an EMBL/GenBank/DDBJ whole genome shotgun (WGS) entry which is preliminary data.</text>
</comment>
<feature type="compositionally biased region" description="Basic residues" evidence="1">
    <location>
        <begin position="233"/>
        <end position="242"/>
    </location>
</feature>
<organism evidence="2 3">
    <name type="scientific">Halocaridina rubra</name>
    <name type="common">Hawaiian red shrimp</name>
    <dbReference type="NCBI Taxonomy" id="373956"/>
    <lineage>
        <taxon>Eukaryota</taxon>
        <taxon>Metazoa</taxon>
        <taxon>Ecdysozoa</taxon>
        <taxon>Arthropoda</taxon>
        <taxon>Crustacea</taxon>
        <taxon>Multicrustacea</taxon>
        <taxon>Malacostraca</taxon>
        <taxon>Eumalacostraca</taxon>
        <taxon>Eucarida</taxon>
        <taxon>Decapoda</taxon>
        <taxon>Pleocyemata</taxon>
        <taxon>Caridea</taxon>
        <taxon>Atyoidea</taxon>
        <taxon>Atyidae</taxon>
        <taxon>Halocaridina</taxon>
    </lineage>
</organism>
<dbReference type="Proteomes" id="UP001381693">
    <property type="component" value="Unassembled WGS sequence"/>
</dbReference>
<evidence type="ECO:0000313" key="3">
    <source>
        <dbReference type="Proteomes" id="UP001381693"/>
    </source>
</evidence>
<dbReference type="AlphaFoldDB" id="A0AAN8XA91"/>
<proteinExistence type="predicted"/>
<name>A0AAN8XA91_HALRR</name>
<evidence type="ECO:0000313" key="2">
    <source>
        <dbReference type="EMBL" id="KAK7080700.1"/>
    </source>
</evidence>
<gene>
    <name evidence="2" type="ORF">SK128_025796</name>
</gene>
<sequence>MKDCKTESNEKNKTKKSPVTAHRDEKRDMSKDVSHVELSPTKRKARCVPISYKEPDDDEGLGPAVKGPFTKHMRDTRNSRERCGITTEVSQNPIRNSEIPENEVKTSVVSPNSQRQTRLGTLNSSGDVGISIRHKASKSSLLQAINKKKMIRLRSEMDARLRTKSCKEIPTRMNLRLKSRLLGKGKIKKNKIKLSWTAALKARIRAAELKAKKDSSKNLPKKKKKPPSDKPKLPPKSKKKTHSATGNQTHVSHDFLPHHDLSYSNYLVGDDSMFSLDDSSHMDLI</sequence>
<feature type="region of interest" description="Disordered" evidence="1">
    <location>
        <begin position="209"/>
        <end position="255"/>
    </location>
</feature>
<keyword evidence="3" id="KW-1185">Reference proteome</keyword>
<feature type="region of interest" description="Disordered" evidence="1">
    <location>
        <begin position="1"/>
        <end position="77"/>
    </location>
</feature>
<protein>
    <submittedName>
        <fullName evidence="2">Uncharacterized protein</fullName>
    </submittedName>
</protein>